<comment type="caution">
    <text evidence="1">The sequence shown here is derived from an EMBL/GenBank/DDBJ whole genome shotgun (WGS) entry which is preliminary data.</text>
</comment>
<dbReference type="AlphaFoldDB" id="A0A4V5LQ52"/>
<proteinExistence type="predicted"/>
<evidence type="ECO:0008006" key="3">
    <source>
        <dbReference type="Google" id="ProtNLM"/>
    </source>
</evidence>
<evidence type="ECO:0000313" key="1">
    <source>
        <dbReference type="EMBL" id="TJY34029.1"/>
    </source>
</evidence>
<gene>
    <name evidence="1" type="ORF">E5167_11975</name>
</gene>
<keyword evidence="2" id="KW-1185">Reference proteome</keyword>
<dbReference type="EMBL" id="SUPL01000006">
    <property type="protein sequence ID" value="TJY34029.1"/>
    <property type="molecule type" value="Genomic_DNA"/>
</dbReference>
<evidence type="ECO:0000313" key="2">
    <source>
        <dbReference type="Proteomes" id="UP000307657"/>
    </source>
</evidence>
<accession>A0A4V5LQ52</accession>
<protein>
    <recommendedName>
        <fullName evidence="3">STAS/SEC14 domain-containing protein</fullName>
    </recommendedName>
</protein>
<sequence>MPFKDSKYFKKLSYKIIQLDFGTFYLLDKCIIAEINEGVHYSWEEEHELYLKLIEHYSSDAKIGYISNRINAYSIDTEIWSKFVNEYDFIIASAIVTYNDFSYINATIEKEFSKKSLKRCTSLDQAINWVLNLIEFKENPKEY</sequence>
<name>A0A4V5LQ52_9FLAO</name>
<dbReference type="RefSeq" id="WP_136844385.1">
    <property type="nucleotide sequence ID" value="NZ_SUPL01000006.1"/>
</dbReference>
<reference evidence="1 2" key="1">
    <citation type="submission" date="2019-04" db="EMBL/GenBank/DDBJ databases">
        <title>Lacinutrix sp. nov., isolated from marine water.</title>
        <authorList>
            <person name="Kim W."/>
        </authorList>
    </citation>
    <scope>NUCLEOTIDE SEQUENCE [LARGE SCALE GENOMIC DNA]</scope>
    <source>
        <strain evidence="1 2">CAU 1491</strain>
    </source>
</reference>
<dbReference type="Proteomes" id="UP000307657">
    <property type="component" value="Unassembled WGS sequence"/>
</dbReference>
<dbReference type="OrthoDB" id="1144611at2"/>
<organism evidence="1 2">
    <name type="scientific">Pontimicrobium aquaticum</name>
    <dbReference type="NCBI Taxonomy" id="2565367"/>
    <lineage>
        <taxon>Bacteria</taxon>
        <taxon>Pseudomonadati</taxon>
        <taxon>Bacteroidota</taxon>
        <taxon>Flavobacteriia</taxon>
        <taxon>Flavobacteriales</taxon>
        <taxon>Flavobacteriaceae</taxon>
        <taxon>Pontimicrobium</taxon>
    </lineage>
</organism>